<evidence type="ECO:0000256" key="1">
    <source>
        <dbReference type="SAM" id="MobiDB-lite"/>
    </source>
</evidence>
<dbReference type="VEuPathDB" id="CryptoDB:Vbra_4875"/>
<proteinExistence type="predicted"/>
<organism evidence="2 3">
    <name type="scientific">Vitrella brassicaformis (strain CCMP3155)</name>
    <dbReference type="NCBI Taxonomy" id="1169540"/>
    <lineage>
        <taxon>Eukaryota</taxon>
        <taxon>Sar</taxon>
        <taxon>Alveolata</taxon>
        <taxon>Colpodellida</taxon>
        <taxon>Vitrellaceae</taxon>
        <taxon>Vitrella</taxon>
    </lineage>
</organism>
<evidence type="ECO:0000313" key="2">
    <source>
        <dbReference type="EMBL" id="CEL93664.1"/>
    </source>
</evidence>
<dbReference type="EMBL" id="CDMY01000182">
    <property type="protein sequence ID" value="CEL93664.1"/>
    <property type="molecule type" value="Genomic_DNA"/>
</dbReference>
<evidence type="ECO:0000313" key="3">
    <source>
        <dbReference type="Proteomes" id="UP000041254"/>
    </source>
</evidence>
<protein>
    <submittedName>
        <fullName evidence="2">Uncharacterized protein</fullName>
    </submittedName>
</protein>
<keyword evidence="3" id="KW-1185">Reference proteome</keyword>
<sequence length="116" mass="12325">MEAAGVAGSESAPPGVLNRSEGVNAPPRRGSASARGSVVSISIKSPEEEGGDDERGQLEKGPSQTTAFSRTSVGAANLHWNDIDCRPSWRSMPCLKVHFQDALLERQFTKKSASKT</sequence>
<name>A0A0G4EE94_VITBC</name>
<dbReference type="AlphaFoldDB" id="A0A0G4EE94"/>
<reference evidence="2 3" key="1">
    <citation type="submission" date="2014-11" db="EMBL/GenBank/DDBJ databases">
        <authorList>
            <person name="Zhu J."/>
            <person name="Qi W."/>
            <person name="Song R."/>
        </authorList>
    </citation>
    <scope>NUCLEOTIDE SEQUENCE [LARGE SCALE GENOMIC DNA]</scope>
</reference>
<dbReference type="Proteomes" id="UP000041254">
    <property type="component" value="Unassembled WGS sequence"/>
</dbReference>
<dbReference type="InParanoid" id="A0A0G4EE94"/>
<gene>
    <name evidence="2" type="ORF">Vbra_4875</name>
</gene>
<accession>A0A0G4EE94</accession>
<feature type="region of interest" description="Disordered" evidence="1">
    <location>
        <begin position="1"/>
        <end position="70"/>
    </location>
</feature>